<evidence type="ECO:0000313" key="6">
    <source>
        <dbReference type="EMBL" id="OMJ89367.1"/>
    </source>
</evidence>
<comment type="similarity">
    <text evidence="1">Belongs to the RICTOR family.</text>
</comment>
<evidence type="ECO:0000313" key="7">
    <source>
        <dbReference type="Proteomes" id="UP000187209"/>
    </source>
</evidence>
<gene>
    <name evidence="6" type="ORF">SteCoe_8466</name>
</gene>
<evidence type="ECO:0000259" key="5">
    <source>
        <dbReference type="SMART" id="SM01310"/>
    </source>
</evidence>
<dbReference type="SMART" id="SM01303">
    <property type="entry name" value="RasGEF_N_2"/>
    <property type="match status" value="1"/>
</dbReference>
<dbReference type="InterPro" id="IPR029451">
    <property type="entry name" value="RICTOR_M"/>
</dbReference>
<evidence type="ECO:0000259" key="3">
    <source>
        <dbReference type="SMART" id="SM01307"/>
    </source>
</evidence>
<dbReference type="InterPro" id="IPR029452">
    <property type="entry name" value="RICTOR_V"/>
</dbReference>
<dbReference type="InterPro" id="IPR028268">
    <property type="entry name" value="Pianissimo_fam"/>
</dbReference>
<comment type="caution">
    <text evidence="6">The sequence shown here is derived from an EMBL/GenBank/DDBJ whole genome shotgun (WGS) entry which is preliminary data.</text>
</comment>
<dbReference type="AlphaFoldDB" id="A0A1R2CK40"/>
<name>A0A1R2CK40_9CILI</name>
<dbReference type="PANTHER" id="PTHR13298:SF11">
    <property type="entry name" value="RAPAMYCIN-INSENSITIVE COMPANION OF MTOR"/>
    <property type="match status" value="1"/>
</dbReference>
<dbReference type="SUPFAM" id="SSF48371">
    <property type="entry name" value="ARM repeat"/>
    <property type="match status" value="1"/>
</dbReference>
<feature type="domain" description="Rapamycin-insensitive companion of mTOR" evidence="5">
    <location>
        <begin position="982"/>
        <end position="1054"/>
    </location>
</feature>
<dbReference type="InterPro" id="IPR016024">
    <property type="entry name" value="ARM-type_fold"/>
</dbReference>
<evidence type="ECO:0000259" key="4">
    <source>
        <dbReference type="SMART" id="SM01308"/>
    </source>
</evidence>
<dbReference type="SMART" id="SM01310">
    <property type="entry name" value="RICTOR_V"/>
    <property type="match status" value="1"/>
</dbReference>
<dbReference type="GO" id="GO:0031932">
    <property type="term" value="C:TORC2 complex"/>
    <property type="evidence" value="ECO:0007669"/>
    <property type="project" value="InterPro"/>
</dbReference>
<proteinExistence type="inferred from homology"/>
<dbReference type="InterPro" id="IPR011989">
    <property type="entry name" value="ARM-like"/>
</dbReference>
<dbReference type="Pfam" id="PF14663">
    <property type="entry name" value="RasGEF_N_2"/>
    <property type="match status" value="1"/>
</dbReference>
<reference evidence="6 7" key="1">
    <citation type="submission" date="2016-11" db="EMBL/GenBank/DDBJ databases">
        <title>The macronuclear genome of Stentor coeruleus: a giant cell with tiny introns.</title>
        <authorList>
            <person name="Slabodnick M."/>
            <person name="Ruby J.G."/>
            <person name="Reiff S.B."/>
            <person name="Swart E.C."/>
            <person name="Gosai S."/>
            <person name="Prabakaran S."/>
            <person name="Witkowska E."/>
            <person name="Larue G.E."/>
            <person name="Fisher S."/>
            <person name="Freeman R.M."/>
            <person name="Gunawardena J."/>
            <person name="Chu W."/>
            <person name="Stover N.A."/>
            <person name="Gregory B.D."/>
            <person name="Nowacki M."/>
            <person name="Derisi J."/>
            <person name="Roy S.W."/>
            <person name="Marshall W.F."/>
            <person name="Sood P."/>
        </authorList>
    </citation>
    <scope>NUCLEOTIDE SEQUENCE [LARGE SCALE GENOMIC DNA]</scope>
    <source>
        <strain evidence="6">WM001</strain>
    </source>
</reference>
<feature type="region of interest" description="Disordered" evidence="2">
    <location>
        <begin position="1"/>
        <end position="25"/>
    </location>
</feature>
<dbReference type="SMART" id="SM01307">
    <property type="entry name" value="RICTOR_M"/>
    <property type="match status" value="1"/>
</dbReference>
<organism evidence="6 7">
    <name type="scientific">Stentor coeruleus</name>
    <dbReference type="NCBI Taxonomy" id="5963"/>
    <lineage>
        <taxon>Eukaryota</taxon>
        <taxon>Sar</taxon>
        <taxon>Alveolata</taxon>
        <taxon>Ciliophora</taxon>
        <taxon>Postciliodesmatophora</taxon>
        <taxon>Heterotrichea</taxon>
        <taxon>Heterotrichida</taxon>
        <taxon>Stentoridae</taxon>
        <taxon>Stentor</taxon>
    </lineage>
</organism>
<keyword evidence="7" id="KW-1185">Reference proteome</keyword>
<evidence type="ECO:0000256" key="2">
    <source>
        <dbReference type="SAM" id="MobiDB-lite"/>
    </source>
</evidence>
<dbReference type="SMART" id="SM01308">
    <property type="entry name" value="RICTOR_N"/>
    <property type="match status" value="1"/>
</dbReference>
<dbReference type="GO" id="GO:0038203">
    <property type="term" value="P:TORC2 signaling"/>
    <property type="evidence" value="ECO:0007669"/>
    <property type="project" value="TreeGrafter"/>
</dbReference>
<dbReference type="InterPro" id="IPR028267">
    <property type="entry name" value="Pianissimo_N"/>
</dbReference>
<dbReference type="EMBL" id="MPUH01000127">
    <property type="protein sequence ID" value="OMJ89367.1"/>
    <property type="molecule type" value="Genomic_DNA"/>
</dbReference>
<sequence length="1186" mass="135092">MDSSRNEKDAKSEGERIEKPSSEQEQKMNEVITYCISFTLPLKPPLLKQLYKRIKYLSDCGSVYLPSLATLGVFKVIRYFAASKERELRTTALKLYRYICTTEATFQVLKISHVEHFIIRSFEAEGKSEERIEACKLIWKWLEIASKDFPKAICNSLVALSEVENDEFKDFGIESLRFLSSSNLPIVAWSGGLKILTNAILDIKCSQELGENIIFTLGYLLNEPNTRMYLKNGKEISRILSVFTEHESGLKENELEAVIKLSRKVLVLLSRCWAGLIYLASNGLREIITNLKHPIKPIIKEGILETIFDMVNIPVESAVKSYNLLNNYLAMLLKALLHCDLYPALTCLAIDKNTRIAQRARKLLKIVTKAASDLLPESPQLSLNLVSGSEGKTAELVADIASSARLFQESIDKNLLKQACDFISYDISGSVNSANVVISGIYKQHFINTIDEQQYLALLAKTQVTKEVLKWDWETIYDIISGPMTQPFRFSHPQSQKFLKNIVGYFMPSKGLFSVLPWKHENFLKARIGSKLISLLLSQEEGITLLSTTYSESFFVVRKSYMGEFNDALEEEIKYEETKIQSTSRIFTPERVKCCMSREYFKWLGIFLSSRLGKKLLKTYNIDSKLVKLAKIDHLGPLLLTVLDFKDHSAQQFLTLLLESKSKVVRLKAMEYLRVLFRAGSFDLSWAIWCLNNHLHSVDPDSVTSALNLLDELCQYKENLKSLIEKGPQKLMKLGDDGIKCLIRFMSSTSGVKYLSELDFINGEIDKWHTKNNKQYALTIEEKIEMGLNAPKKNYSLTLTTPKAFQHSERIQIGWISKLPFCIGLYISNKGKVAELDIVIELEKEDVYMVGYIEEYDYIPGDGISVSLKLGMINIDVKGNELIEASYIRCQKDLNNAFKSQNGLFFIESEGVVFSFKQDEEGVFKLHKVAYRVQLLPKGMPTMQVPHHLFGELAKTEIGIDKLKETKYLEKYMRKLEKPLPIIEKRACLWALGHTGASNTGAAYLSKIGAIEAMVRLAEKSPVLSLRGTASQALSLIARSGVGRSELNKHQWISAQPHSASIAVPQNAESIFWIEQNEDIFPYRDRCREIDNILDDIILNDQEKEILKHICILGSVISKAESEQFLRNMRNTSPMSFQSLPLFHAVMIVLGSYSFKLQTRRIIHKFLERVHRIECLDDLDTYRYIS</sequence>
<evidence type="ECO:0000256" key="1">
    <source>
        <dbReference type="ARBA" id="ARBA00008878"/>
    </source>
</evidence>
<dbReference type="Gene3D" id="1.25.10.10">
    <property type="entry name" value="Leucine-rich Repeat Variant"/>
    <property type="match status" value="1"/>
</dbReference>
<dbReference type="PANTHER" id="PTHR13298">
    <property type="entry name" value="CYTOSOLIC REGULATOR PIANISSIMO"/>
    <property type="match status" value="1"/>
</dbReference>
<dbReference type="OrthoDB" id="14744at2759"/>
<dbReference type="Proteomes" id="UP000187209">
    <property type="component" value="Unassembled WGS sequence"/>
</dbReference>
<evidence type="ECO:0008006" key="8">
    <source>
        <dbReference type="Google" id="ProtNLM"/>
    </source>
</evidence>
<dbReference type="InterPro" id="IPR029453">
    <property type="entry name" value="Rictor_IV"/>
</dbReference>
<dbReference type="Pfam" id="PF14668">
    <property type="entry name" value="RICTOR_V"/>
    <property type="match status" value="1"/>
</dbReference>
<protein>
    <recommendedName>
        <fullName evidence="8">Rapamycin-insensitive companion of mTOR domain-containing protein</fullName>
    </recommendedName>
</protein>
<feature type="domain" description="Rapamycin-insensitive companion of mTOR middle" evidence="3">
    <location>
        <begin position="450"/>
        <end position="679"/>
    </location>
</feature>
<feature type="domain" description="Rapamycin-insensitive companion of mTOR N-terminal" evidence="4">
    <location>
        <begin position="54"/>
        <end position="376"/>
    </location>
</feature>
<accession>A0A1R2CK40</accession>
<dbReference type="Pfam" id="PF14664">
    <property type="entry name" value="RICTOR_N"/>
    <property type="match status" value="1"/>
</dbReference>
<dbReference type="Pfam" id="PF14666">
    <property type="entry name" value="RICTOR_M"/>
    <property type="match status" value="1"/>
</dbReference>